<keyword evidence="2" id="KW-0677">Repeat</keyword>
<accession>A0A2K3P7K6</accession>
<gene>
    <name evidence="3" type="ORF">L195_g007862</name>
</gene>
<protein>
    <submittedName>
        <fullName evidence="3">Leucine-rich repeat-containing protein 40-like</fullName>
    </submittedName>
</protein>
<reference evidence="3 4" key="1">
    <citation type="journal article" date="2014" name="Am. J. Bot.">
        <title>Genome assembly and annotation for red clover (Trifolium pratense; Fabaceae).</title>
        <authorList>
            <person name="Istvanek J."/>
            <person name="Jaros M."/>
            <person name="Krenek A."/>
            <person name="Repkova J."/>
        </authorList>
    </citation>
    <scope>NUCLEOTIDE SEQUENCE [LARGE SCALE GENOMIC DNA]</scope>
    <source>
        <strain evidence="4">cv. Tatra</strain>
        <tissue evidence="3">Young leaves</tissue>
    </source>
</reference>
<dbReference type="Pfam" id="PF00560">
    <property type="entry name" value="LRR_1"/>
    <property type="match status" value="2"/>
</dbReference>
<dbReference type="SUPFAM" id="SSF52058">
    <property type="entry name" value="L domain-like"/>
    <property type="match status" value="1"/>
</dbReference>
<evidence type="ECO:0000256" key="1">
    <source>
        <dbReference type="ARBA" id="ARBA00022614"/>
    </source>
</evidence>
<dbReference type="InterPro" id="IPR003591">
    <property type="entry name" value="Leu-rich_rpt_typical-subtyp"/>
</dbReference>
<name>A0A2K3P7K6_TRIPR</name>
<reference evidence="3 4" key="2">
    <citation type="journal article" date="2017" name="Front. Plant Sci.">
        <title>Gene Classification and Mining of Molecular Markers Useful in Red Clover (Trifolium pratense) Breeding.</title>
        <authorList>
            <person name="Istvanek J."/>
            <person name="Dluhosova J."/>
            <person name="Dluhos P."/>
            <person name="Patkova L."/>
            <person name="Nedelnik J."/>
            <person name="Repkova J."/>
        </authorList>
    </citation>
    <scope>NUCLEOTIDE SEQUENCE [LARGE SCALE GENOMIC DNA]</scope>
    <source>
        <strain evidence="4">cv. Tatra</strain>
        <tissue evidence="3">Young leaves</tissue>
    </source>
</reference>
<dbReference type="SMART" id="SM00369">
    <property type="entry name" value="LRR_TYP"/>
    <property type="match status" value="8"/>
</dbReference>
<dbReference type="PROSITE" id="PS51450">
    <property type="entry name" value="LRR"/>
    <property type="match status" value="3"/>
</dbReference>
<evidence type="ECO:0000256" key="2">
    <source>
        <dbReference type="ARBA" id="ARBA00022737"/>
    </source>
</evidence>
<keyword evidence="1" id="KW-0433">Leucine-rich repeat</keyword>
<evidence type="ECO:0000313" key="3">
    <source>
        <dbReference type="EMBL" id="PNY11259.1"/>
    </source>
</evidence>
<organism evidence="3 4">
    <name type="scientific">Trifolium pratense</name>
    <name type="common">Red clover</name>
    <dbReference type="NCBI Taxonomy" id="57577"/>
    <lineage>
        <taxon>Eukaryota</taxon>
        <taxon>Viridiplantae</taxon>
        <taxon>Streptophyta</taxon>
        <taxon>Embryophyta</taxon>
        <taxon>Tracheophyta</taxon>
        <taxon>Spermatophyta</taxon>
        <taxon>Magnoliopsida</taxon>
        <taxon>eudicotyledons</taxon>
        <taxon>Gunneridae</taxon>
        <taxon>Pentapetalae</taxon>
        <taxon>rosids</taxon>
        <taxon>fabids</taxon>
        <taxon>Fabales</taxon>
        <taxon>Fabaceae</taxon>
        <taxon>Papilionoideae</taxon>
        <taxon>50 kb inversion clade</taxon>
        <taxon>NPAAA clade</taxon>
        <taxon>Hologalegina</taxon>
        <taxon>IRL clade</taxon>
        <taxon>Trifolieae</taxon>
        <taxon>Trifolium</taxon>
    </lineage>
</organism>
<dbReference type="InterPro" id="IPR050715">
    <property type="entry name" value="LRR-SigEffector_domain"/>
</dbReference>
<evidence type="ECO:0000313" key="4">
    <source>
        <dbReference type="Proteomes" id="UP000236291"/>
    </source>
</evidence>
<dbReference type="PANTHER" id="PTHR45752:SF21">
    <property type="entry name" value="LEUCINE-RICH REPEAT-CONTAINING PROTEIN 63"/>
    <property type="match status" value="1"/>
</dbReference>
<dbReference type="InterPro" id="IPR001611">
    <property type="entry name" value="Leu-rich_rpt"/>
</dbReference>
<sequence>MDRLLKNARSSGSLNLSNRSLSEIPDEVYRNLEGIGGADDKWWEAVELQKLILAHNSIELLKEDIRNLSCLAVLNLSHNSLSQLPAAIGELPQLKMLDVSHNSILTIPEEIGSAASLVKFDCSNNQLKELPSSLGRCLELSDLKGSNNLIASLPEDLANCSKLSKLDMEGNKLTVISENTISSWTVLTELNASKNMLNGIPVGIGGLSRLIRLDLHQNRISSIPSSIIGCHSLAEFYLGSDTYCTFQTQFRNNNISIIPVEIGELSRLGTLDLQSNQLKEYPVEACKLSLLVLNLSNNSLSGLPPEMGKMTSLRKLLLSGNPLRTLRSSLVTGPTPALLRFLRSRLSEGEDSEATSTSKKDIVAMATRLSITSKEDGG</sequence>
<dbReference type="Proteomes" id="UP000236291">
    <property type="component" value="Unassembled WGS sequence"/>
</dbReference>
<dbReference type="STRING" id="57577.A0A2K3P7K6"/>
<dbReference type="ExpressionAtlas" id="A0A2K3P7K6">
    <property type="expression patterns" value="baseline"/>
</dbReference>
<proteinExistence type="predicted"/>
<comment type="caution">
    <text evidence="3">The sequence shown here is derived from an EMBL/GenBank/DDBJ whole genome shotgun (WGS) entry which is preliminary data.</text>
</comment>
<dbReference type="InterPro" id="IPR032675">
    <property type="entry name" value="LRR_dom_sf"/>
</dbReference>
<dbReference type="Pfam" id="PF13855">
    <property type="entry name" value="LRR_8"/>
    <property type="match status" value="2"/>
</dbReference>
<dbReference type="AlphaFoldDB" id="A0A2K3P7K6"/>
<dbReference type="Gene3D" id="3.80.10.10">
    <property type="entry name" value="Ribonuclease Inhibitor"/>
    <property type="match status" value="3"/>
</dbReference>
<dbReference type="PANTHER" id="PTHR45752">
    <property type="entry name" value="LEUCINE-RICH REPEAT-CONTAINING"/>
    <property type="match status" value="1"/>
</dbReference>
<dbReference type="EMBL" id="ASHM01004416">
    <property type="protein sequence ID" value="PNY11259.1"/>
    <property type="molecule type" value="Genomic_DNA"/>
</dbReference>
<dbReference type="PRINTS" id="PR00019">
    <property type="entry name" value="LEURICHRPT"/>
</dbReference>